<keyword evidence="6" id="KW-1133">Transmembrane helix</keyword>
<reference evidence="14 15" key="1">
    <citation type="submission" date="2015-07" db="EMBL/GenBank/DDBJ databases">
        <title>The genome of Dufourea novaeangliae.</title>
        <authorList>
            <person name="Pan H."/>
            <person name="Kapheim K."/>
        </authorList>
    </citation>
    <scope>NUCLEOTIDE SEQUENCE [LARGE SCALE GENOMIC DNA]</scope>
    <source>
        <strain evidence="14">0120121106</strain>
        <tissue evidence="14">Whole body</tissue>
    </source>
</reference>
<dbReference type="GO" id="GO:0005044">
    <property type="term" value="F:scavenger receptor activity"/>
    <property type="evidence" value="ECO:0007669"/>
    <property type="project" value="TreeGrafter"/>
</dbReference>
<feature type="chain" id="PRO_5007599433" description="Scavenger receptor class B member 1" evidence="13">
    <location>
        <begin position="28"/>
        <end position="363"/>
    </location>
</feature>
<protein>
    <recommendedName>
        <fullName evidence="11">Scavenger receptor class B member 1</fullName>
    </recommendedName>
    <alternativeName>
        <fullName evidence="12">SR-BI</fullName>
    </alternativeName>
</protein>
<proteinExistence type="inferred from homology"/>
<evidence type="ECO:0000256" key="6">
    <source>
        <dbReference type="ARBA" id="ARBA00022989"/>
    </source>
</evidence>
<evidence type="ECO:0000256" key="3">
    <source>
        <dbReference type="ARBA" id="ARBA00010532"/>
    </source>
</evidence>
<sequence>MSAIAVSRNLHFSLHILLTVFLTSLQSKTFIDLPVRDYLWGYEDQLFRTAKPFASLKHNLPFDKFGIFATRNGLNEDRITMHTGTDDMKKIGLIERVNGAEVRKIWGDERCDKVYGTDGSMFPPHWIERPNDAPLYVYAKDVCRQMPFRYERRDFSNGIPTFRYKIPSNLFTWTSNNDSCFCPKESNDSISRRCPPTGIFNVSTCKFDTPLLVSFPHFYSGDESLFQRIDGLTPRLEHQENYIDLHQRLGITVATRMKFQLNLQVHKVAGLPFTGELGDGLILPLVWFDSQVDDLPQSVQQVLQRGHYLVNAVEAGFQWCSLVGLVLSFGALVAAFKKDERIDVKLDSPRNQKTNQVEDAVGT</sequence>
<dbReference type="GO" id="GO:0005737">
    <property type="term" value="C:cytoplasm"/>
    <property type="evidence" value="ECO:0007669"/>
    <property type="project" value="TreeGrafter"/>
</dbReference>
<dbReference type="Proteomes" id="UP000076502">
    <property type="component" value="Unassembled WGS sequence"/>
</dbReference>
<evidence type="ECO:0000313" key="14">
    <source>
        <dbReference type="EMBL" id="KZC08680.1"/>
    </source>
</evidence>
<keyword evidence="7" id="KW-0472">Membrane</keyword>
<keyword evidence="8" id="KW-1015">Disulfide bond</keyword>
<evidence type="ECO:0000256" key="4">
    <source>
        <dbReference type="ARBA" id="ARBA00022475"/>
    </source>
</evidence>
<dbReference type="AlphaFoldDB" id="A0A154PBU9"/>
<dbReference type="GO" id="GO:0005901">
    <property type="term" value="C:caveola"/>
    <property type="evidence" value="ECO:0007669"/>
    <property type="project" value="UniProtKB-SubCell"/>
</dbReference>
<evidence type="ECO:0000313" key="15">
    <source>
        <dbReference type="Proteomes" id="UP000076502"/>
    </source>
</evidence>
<keyword evidence="13" id="KW-0732">Signal</keyword>
<dbReference type="EMBL" id="KQ434856">
    <property type="protein sequence ID" value="KZC08680.1"/>
    <property type="molecule type" value="Genomic_DNA"/>
</dbReference>
<keyword evidence="10" id="KW-0325">Glycoprotein</keyword>
<evidence type="ECO:0000256" key="5">
    <source>
        <dbReference type="ARBA" id="ARBA00022692"/>
    </source>
</evidence>
<accession>A0A154PBU9</accession>
<comment type="similarity">
    <text evidence="3">Belongs to the CD36 family.</text>
</comment>
<evidence type="ECO:0000256" key="11">
    <source>
        <dbReference type="ARBA" id="ARBA00040821"/>
    </source>
</evidence>
<dbReference type="InterPro" id="IPR002159">
    <property type="entry name" value="CD36_fam"/>
</dbReference>
<dbReference type="STRING" id="178035.A0A154PBU9"/>
<dbReference type="Pfam" id="PF01130">
    <property type="entry name" value="CD36"/>
    <property type="match status" value="1"/>
</dbReference>
<evidence type="ECO:0000256" key="2">
    <source>
        <dbReference type="ARBA" id="ARBA00004651"/>
    </source>
</evidence>
<organism evidence="14 15">
    <name type="scientific">Dufourea novaeangliae</name>
    <name type="common">Sweat bee</name>
    <dbReference type="NCBI Taxonomy" id="178035"/>
    <lineage>
        <taxon>Eukaryota</taxon>
        <taxon>Metazoa</taxon>
        <taxon>Ecdysozoa</taxon>
        <taxon>Arthropoda</taxon>
        <taxon>Hexapoda</taxon>
        <taxon>Insecta</taxon>
        <taxon>Pterygota</taxon>
        <taxon>Neoptera</taxon>
        <taxon>Endopterygota</taxon>
        <taxon>Hymenoptera</taxon>
        <taxon>Apocrita</taxon>
        <taxon>Aculeata</taxon>
        <taxon>Apoidea</taxon>
        <taxon>Anthophila</taxon>
        <taxon>Halictidae</taxon>
        <taxon>Rophitinae</taxon>
        <taxon>Dufourea</taxon>
    </lineage>
</organism>
<feature type="signal peptide" evidence="13">
    <location>
        <begin position="1"/>
        <end position="27"/>
    </location>
</feature>
<dbReference type="OrthoDB" id="18585at2759"/>
<name>A0A154PBU9_DUFNO</name>
<gene>
    <name evidence="14" type="ORF">WN55_10702</name>
</gene>
<evidence type="ECO:0000256" key="9">
    <source>
        <dbReference type="ARBA" id="ARBA00023170"/>
    </source>
</evidence>
<keyword evidence="5" id="KW-0812">Transmembrane</keyword>
<evidence type="ECO:0000256" key="1">
    <source>
        <dbReference type="ARBA" id="ARBA00004189"/>
    </source>
</evidence>
<evidence type="ECO:0000256" key="7">
    <source>
        <dbReference type="ARBA" id="ARBA00023136"/>
    </source>
</evidence>
<keyword evidence="15" id="KW-1185">Reference proteome</keyword>
<keyword evidence="9 14" id="KW-0675">Receptor</keyword>
<comment type="subcellular location">
    <subcellularLocation>
        <location evidence="2">Cell membrane</location>
        <topology evidence="2">Multi-pass membrane protein</topology>
    </subcellularLocation>
    <subcellularLocation>
        <location evidence="1">Membrane</location>
        <location evidence="1">Caveola</location>
        <topology evidence="1">Multi-pass membrane protein</topology>
    </subcellularLocation>
</comment>
<evidence type="ECO:0000256" key="12">
    <source>
        <dbReference type="ARBA" id="ARBA00042244"/>
    </source>
</evidence>
<evidence type="ECO:0000256" key="13">
    <source>
        <dbReference type="SAM" id="SignalP"/>
    </source>
</evidence>
<evidence type="ECO:0000256" key="8">
    <source>
        <dbReference type="ARBA" id="ARBA00023157"/>
    </source>
</evidence>
<dbReference type="PRINTS" id="PR01609">
    <property type="entry name" value="CD36FAMILY"/>
</dbReference>
<dbReference type="PANTHER" id="PTHR11923:SF110">
    <property type="entry name" value="SCAVENGER RECEPTOR CLASS B MEMBER 1"/>
    <property type="match status" value="1"/>
</dbReference>
<evidence type="ECO:0000256" key="10">
    <source>
        <dbReference type="ARBA" id="ARBA00023180"/>
    </source>
</evidence>
<keyword evidence="4" id="KW-1003">Cell membrane</keyword>
<dbReference type="PANTHER" id="PTHR11923">
    <property type="entry name" value="SCAVENGER RECEPTOR CLASS B TYPE-1 SR-B1"/>
    <property type="match status" value="1"/>
</dbReference>